<feature type="chain" id="PRO_5019764155" evidence="5">
    <location>
        <begin position="23"/>
        <end position="118"/>
    </location>
</feature>
<dbReference type="SUPFAM" id="SSF46626">
    <property type="entry name" value="Cytochrome c"/>
    <property type="match status" value="1"/>
</dbReference>
<proteinExistence type="predicted"/>
<feature type="signal peptide" evidence="5">
    <location>
        <begin position="1"/>
        <end position="22"/>
    </location>
</feature>
<sequence length="118" mass="12630">MSQNVLLPAAFAVTLITAPTLAWSTDRPELQGEQLFTYHGCVNCHGASGKDPSSKLVPKIGGLEADDILAKAQKILRGEGESEEAKLMHSAVAYSQSCDAPPTQPELQKIATWLALQK</sequence>
<dbReference type="Proteomes" id="UP000274556">
    <property type="component" value="Unassembled WGS sequence"/>
</dbReference>
<dbReference type="GO" id="GO:0020037">
    <property type="term" value="F:heme binding"/>
    <property type="evidence" value="ECO:0007669"/>
    <property type="project" value="InterPro"/>
</dbReference>
<evidence type="ECO:0000256" key="2">
    <source>
        <dbReference type="ARBA" id="ARBA00022723"/>
    </source>
</evidence>
<protein>
    <submittedName>
        <fullName evidence="7">Cytochrome c</fullName>
    </submittedName>
</protein>
<keyword evidence="8" id="KW-1185">Reference proteome</keyword>
<feature type="domain" description="Cytochrome c" evidence="6">
    <location>
        <begin position="27"/>
        <end position="118"/>
    </location>
</feature>
<dbReference type="GO" id="GO:0046872">
    <property type="term" value="F:metal ion binding"/>
    <property type="evidence" value="ECO:0007669"/>
    <property type="project" value="UniProtKB-KW"/>
</dbReference>
<dbReference type="InterPro" id="IPR009056">
    <property type="entry name" value="Cyt_c-like_dom"/>
</dbReference>
<dbReference type="EMBL" id="RBXL01000001">
    <property type="protein sequence ID" value="RKT44769.1"/>
    <property type="molecule type" value="Genomic_DNA"/>
</dbReference>
<keyword evidence="3 4" id="KW-0408">Iron</keyword>
<gene>
    <name evidence="7" type="ORF">BDD21_2173</name>
</gene>
<organism evidence="7 8">
    <name type="scientific">Thiocapsa rosea</name>
    <dbReference type="NCBI Taxonomy" id="69360"/>
    <lineage>
        <taxon>Bacteria</taxon>
        <taxon>Pseudomonadati</taxon>
        <taxon>Pseudomonadota</taxon>
        <taxon>Gammaproteobacteria</taxon>
        <taxon>Chromatiales</taxon>
        <taxon>Chromatiaceae</taxon>
        <taxon>Thiocapsa</taxon>
    </lineage>
</organism>
<dbReference type="PROSITE" id="PS51007">
    <property type="entry name" value="CYTC"/>
    <property type="match status" value="1"/>
</dbReference>
<evidence type="ECO:0000313" key="8">
    <source>
        <dbReference type="Proteomes" id="UP000274556"/>
    </source>
</evidence>
<dbReference type="GO" id="GO:0009055">
    <property type="term" value="F:electron transfer activity"/>
    <property type="evidence" value="ECO:0007669"/>
    <property type="project" value="InterPro"/>
</dbReference>
<keyword evidence="1 4" id="KW-0349">Heme</keyword>
<keyword evidence="2 4" id="KW-0479">Metal-binding</keyword>
<accession>A0A495V609</accession>
<evidence type="ECO:0000313" key="7">
    <source>
        <dbReference type="EMBL" id="RKT44769.1"/>
    </source>
</evidence>
<name>A0A495V609_9GAMM</name>
<dbReference type="AlphaFoldDB" id="A0A495V609"/>
<comment type="caution">
    <text evidence="7">The sequence shown here is derived from an EMBL/GenBank/DDBJ whole genome shotgun (WGS) entry which is preliminary data.</text>
</comment>
<dbReference type="RefSeq" id="WP_120797162.1">
    <property type="nucleotide sequence ID" value="NZ_RBXL01000001.1"/>
</dbReference>
<evidence type="ECO:0000256" key="3">
    <source>
        <dbReference type="ARBA" id="ARBA00023004"/>
    </source>
</evidence>
<evidence type="ECO:0000256" key="1">
    <source>
        <dbReference type="ARBA" id="ARBA00022617"/>
    </source>
</evidence>
<evidence type="ECO:0000256" key="4">
    <source>
        <dbReference type="PROSITE-ProRule" id="PRU00433"/>
    </source>
</evidence>
<dbReference type="OrthoDB" id="9773456at2"/>
<evidence type="ECO:0000259" key="6">
    <source>
        <dbReference type="PROSITE" id="PS51007"/>
    </source>
</evidence>
<dbReference type="InterPro" id="IPR036909">
    <property type="entry name" value="Cyt_c-like_dom_sf"/>
</dbReference>
<keyword evidence="5" id="KW-0732">Signal</keyword>
<dbReference type="Gene3D" id="1.10.760.10">
    <property type="entry name" value="Cytochrome c-like domain"/>
    <property type="match status" value="1"/>
</dbReference>
<dbReference type="Pfam" id="PF00034">
    <property type="entry name" value="Cytochrom_C"/>
    <property type="match status" value="1"/>
</dbReference>
<evidence type="ECO:0000256" key="5">
    <source>
        <dbReference type="SAM" id="SignalP"/>
    </source>
</evidence>
<reference evidence="7 8" key="1">
    <citation type="submission" date="2018-10" db="EMBL/GenBank/DDBJ databases">
        <title>Genomic Encyclopedia of Archaeal and Bacterial Type Strains, Phase II (KMG-II): from individual species to whole genera.</title>
        <authorList>
            <person name="Goeker M."/>
        </authorList>
    </citation>
    <scope>NUCLEOTIDE SEQUENCE [LARGE SCALE GENOMIC DNA]</scope>
    <source>
        <strain evidence="7 8">DSM 235</strain>
    </source>
</reference>